<name>A0A853C052_9ACTN</name>
<sequence length="229" mass="24175">MSNPYGPPGGDQNPYGQQQPQYGAPQYGAPGGGQYGAPGGGQAFGSEPTKTDGLSIAAFVSSLVCCSPVAIVLGFIGLSRTKNGQRKGRWAAVLGLVLGIIGLLAGAAVIVFVVILGNTLVTPGNAEVGQCVNIDEEDNTVTMTKKECTEEHDGEIVATTTVDDDNRADITEQMSLFCQTLIDEEDMATLNEHPDLEYNAVLEDPDNVENGDHLVCYVESEEKLTEPLL</sequence>
<dbReference type="AlphaFoldDB" id="A0A853C052"/>
<dbReference type="EMBL" id="JACCFP010000001">
    <property type="protein sequence ID" value="NYJ00581.1"/>
    <property type="molecule type" value="Genomic_DNA"/>
</dbReference>
<keyword evidence="2" id="KW-0472">Membrane</keyword>
<dbReference type="Pfam" id="PF13828">
    <property type="entry name" value="DUF4190"/>
    <property type="match status" value="1"/>
</dbReference>
<keyword evidence="5" id="KW-1185">Reference proteome</keyword>
<protein>
    <recommendedName>
        <fullName evidence="3">DUF4190 domain-containing protein</fullName>
    </recommendedName>
</protein>
<dbReference type="Proteomes" id="UP000530424">
    <property type="component" value="Unassembled WGS sequence"/>
</dbReference>
<gene>
    <name evidence="4" type="ORF">HNR19_001279</name>
</gene>
<feature type="compositionally biased region" description="Low complexity" evidence="1">
    <location>
        <begin position="10"/>
        <end position="28"/>
    </location>
</feature>
<accession>A0A853C052</accession>
<reference evidence="4 5" key="1">
    <citation type="submission" date="2020-07" db="EMBL/GenBank/DDBJ databases">
        <title>Sequencing the genomes of 1000 actinobacteria strains.</title>
        <authorList>
            <person name="Klenk H.-P."/>
        </authorList>
    </citation>
    <scope>NUCLEOTIDE SEQUENCE [LARGE SCALE GENOMIC DNA]</scope>
    <source>
        <strain evidence="4 5">DSM 103833</strain>
    </source>
</reference>
<organism evidence="4 5">
    <name type="scientific">Nocardioides thalensis</name>
    <dbReference type="NCBI Taxonomy" id="1914755"/>
    <lineage>
        <taxon>Bacteria</taxon>
        <taxon>Bacillati</taxon>
        <taxon>Actinomycetota</taxon>
        <taxon>Actinomycetes</taxon>
        <taxon>Propionibacteriales</taxon>
        <taxon>Nocardioidaceae</taxon>
        <taxon>Nocardioides</taxon>
    </lineage>
</organism>
<keyword evidence="2" id="KW-1133">Transmembrane helix</keyword>
<proteinExistence type="predicted"/>
<feature type="region of interest" description="Disordered" evidence="1">
    <location>
        <begin position="1"/>
        <end position="33"/>
    </location>
</feature>
<evidence type="ECO:0000256" key="2">
    <source>
        <dbReference type="SAM" id="Phobius"/>
    </source>
</evidence>
<evidence type="ECO:0000313" key="4">
    <source>
        <dbReference type="EMBL" id="NYJ00581.1"/>
    </source>
</evidence>
<keyword evidence="2" id="KW-0812">Transmembrane</keyword>
<feature type="transmembrane region" description="Helical" evidence="2">
    <location>
        <begin position="90"/>
        <end position="116"/>
    </location>
</feature>
<dbReference type="InterPro" id="IPR025241">
    <property type="entry name" value="DUF4190"/>
</dbReference>
<comment type="caution">
    <text evidence="4">The sequence shown here is derived from an EMBL/GenBank/DDBJ whole genome shotgun (WGS) entry which is preliminary data.</text>
</comment>
<feature type="transmembrane region" description="Helical" evidence="2">
    <location>
        <begin position="56"/>
        <end position="78"/>
    </location>
</feature>
<evidence type="ECO:0000313" key="5">
    <source>
        <dbReference type="Proteomes" id="UP000530424"/>
    </source>
</evidence>
<feature type="domain" description="DUF4190" evidence="3">
    <location>
        <begin position="54"/>
        <end position="107"/>
    </location>
</feature>
<evidence type="ECO:0000259" key="3">
    <source>
        <dbReference type="Pfam" id="PF13828"/>
    </source>
</evidence>
<dbReference type="RefSeq" id="WP_179667150.1">
    <property type="nucleotide sequence ID" value="NZ_JACCFP010000001.1"/>
</dbReference>
<evidence type="ECO:0000256" key="1">
    <source>
        <dbReference type="SAM" id="MobiDB-lite"/>
    </source>
</evidence>